<reference evidence="4 5" key="1">
    <citation type="submission" date="2020-06" db="EMBL/GenBank/DDBJ databases">
        <authorList>
            <person name="Li R."/>
            <person name="Bekaert M."/>
        </authorList>
    </citation>
    <scope>NUCLEOTIDE SEQUENCE [LARGE SCALE GENOMIC DNA]</scope>
    <source>
        <strain evidence="5">wild</strain>
    </source>
</reference>
<dbReference type="AlphaFoldDB" id="A0A6J8ESM6"/>
<protein>
    <submittedName>
        <fullName evidence="4">CRYB</fullName>
    </submittedName>
</protein>
<comment type="similarity">
    <text evidence="1">Belongs to the beta/gamma-crystallin family.</text>
</comment>
<dbReference type="InterPro" id="IPR004991">
    <property type="entry name" value="Aerolysin-like"/>
</dbReference>
<feature type="domain" description="Beta/gamma crystallin 'Greek key'" evidence="3">
    <location>
        <begin position="1"/>
        <end position="45"/>
    </location>
</feature>
<evidence type="ECO:0000256" key="1">
    <source>
        <dbReference type="ARBA" id="ARBA00009646"/>
    </source>
</evidence>
<dbReference type="PROSITE" id="PS50915">
    <property type="entry name" value="CRYSTALLIN_BETA_GAMMA"/>
    <property type="match status" value="3"/>
</dbReference>
<dbReference type="Pfam" id="PF03318">
    <property type="entry name" value="ETX_MTX2"/>
    <property type="match status" value="1"/>
</dbReference>
<dbReference type="Proteomes" id="UP000507470">
    <property type="component" value="Unassembled WGS sequence"/>
</dbReference>
<dbReference type="SUPFAM" id="SSF56973">
    <property type="entry name" value="Aerolisin/ETX pore-forming domain"/>
    <property type="match status" value="1"/>
</dbReference>
<keyword evidence="2" id="KW-0677">Repeat</keyword>
<dbReference type="InterPro" id="IPR050252">
    <property type="entry name" value="Beta/Gamma-Crystallin"/>
</dbReference>
<dbReference type="Gene3D" id="2.170.15.10">
    <property type="entry name" value="Proaerolysin, chain A, domain 3"/>
    <property type="match status" value="1"/>
</dbReference>
<dbReference type="Pfam" id="PF00030">
    <property type="entry name" value="Crystall"/>
    <property type="match status" value="2"/>
</dbReference>
<keyword evidence="5" id="KW-1185">Reference proteome</keyword>
<dbReference type="InterPro" id="IPR001064">
    <property type="entry name" value="Beta/gamma_crystallin"/>
</dbReference>
<feature type="domain" description="Beta/gamma crystallin 'Greek key'" evidence="3">
    <location>
        <begin position="140"/>
        <end position="186"/>
    </location>
</feature>
<dbReference type="GO" id="GO:0007601">
    <property type="term" value="P:visual perception"/>
    <property type="evidence" value="ECO:0007669"/>
    <property type="project" value="TreeGrafter"/>
</dbReference>
<sequence>MTLYENPNFKGRSKDFTDSCPNLLDGGFDSSTMFESSVKSIRGVWKLYSHPEYKGLIKVIEDGEDYKLVELLSIGISIIALPRPVSSLKLLRCSDFTEEPECTVYKDFYSGRSLTFRDDIQNLKWYDFTDKMSSIVVKSGAWVGYTEPDYEGYQSLFLKGSYKFSDKPHDEGGFGNDQMSSFSKIVMKPAGQMKVLSINYDLDKKNILRSPRLSSAELSPSYTYAKQVKIYIITATMTADVGIPLVGGTEVSISAEISASIGSTSGTKTSKTEKWVAEYPSKIPPYSTVTVTSKLIEGKFNMPFTAILCYGDDTEHTVTEKGVFYGCQYFDFHTEFNETKLPKPT</sequence>
<dbReference type="EMBL" id="CACVKT020009826">
    <property type="protein sequence ID" value="CAC5423594.1"/>
    <property type="molecule type" value="Genomic_DNA"/>
</dbReference>
<dbReference type="GO" id="GO:0005212">
    <property type="term" value="F:structural constituent of eye lens"/>
    <property type="evidence" value="ECO:0007669"/>
    <property type="project" value="TreeGrafter"/>
</dbReference>
<dbReference type="PANTHER" id="PTHR11818:SF42">
    <property type="entry name" value="VOLTAGE-GATED HYDROGEN CHANNEL 1"/>
    <property type="match status" value="1"/>
</dbReference>
<accession>A0A6J8ESM6</accession>
<dbReference type="Gene3D" id="2.60.20.10">
    <property type="entry name" value="Crystallins"/>
    <property type="match status" value="2"/>
</dbReference>
<dbReference type="PANTHER" id="PTHR11818">
    <property type="entry name" value="BETA/GAMMA CRYSTALLIN"/>
    <property type="match status" value="1"/>
</dbReference>
<dbReference type="OrthoDB" id="8688215at2759"/>
<proteinExistence type="inferred from homology"/>
<evidence type="ECO:0000313" key="5">
    <source>
        <dbReference type="Proteomes" id="UP000507470"/>
    </source>
</evidence>
<name>A0A6J8ESM6_MYTCO</name>
<dbReference type="SMART" id="SM00247">
    <property type="entry name" value="XTALbg"/>
    <property type="match status" value="2"/>
</dbReference>
<feature type="domain" description="Beta/gamma crystallin 'Greek key'" evidence="3">
    <location>
        <begin position="43"/>
        <end position="92"/>
    </location>
</feature>
<dbReference type="InterPro" id="IPR011024">
    <property type="entry name" value="G_crystallin-like"/>
</dbReference>
<evidence type="ECO:0000313" key="4">
    <source>
        <dbReference type="EMBL" id="CAC5423594.1"/>
    </source>
</evidence>
<dbReference type="SUPFAM" id="SSF49695">
    <property type="entry name" value="gamma-Crystallin-like"/>
    <property type="match status" value="1"/>
</dbReference>
<evidence type="ECO:0000259" key="3">
    <source>
        <dbReference type="PROSITE" id="PS50915"/>
    </source>
</evidence>
<gene>
    <name evidence="4" type="ORF">MCOR_55579</name>
</gene>
<organism evidence="4 5">
    <name type="scientific">Mytilus coruscus</name>
    <name type="common">Sea mussel</name>
    <dbReference type="NCBI Taxonomy" id="42192"/>
    <lineage>
        <taxon>Eukaryota</taxon>
        <taxon>Metazoa</taxon>
        <taxon>Spiralia</taxon>
        <taxon>Lophotrochozoa</taxon>
        <taxon>Mollusca</taxon>
        <taxon>Bivalvia</taxon>
        <taxon>Autobranchia</taxon>
        <taxon>Pteriomorphia</taxon>
        <taxon>Mytilida</taxon>
        <taxon>Mytiloidea</taxon>
        <taxon>Mytilidae</taxon>
        <taxon>Mytilinae</taxon>
        <taxon>Mytilus</taxon>
    </lineage>
</organism>
<evidence type="ECO:0000256" key="2">
    <source>
        <dbReference type="ARBA" id="ARBA00022737"/>
    </source>
</evidence>